<dbReference type="InterPro" id="IPR002653">
    <property type="entry name" value="Znf_A20"/>
</dbReference>
<dbReference type="PROSITE" id="PS51036">
    <property type="entry name" value="ZF_A20"/>
    <property type="match status" value="1"/>
</dbReference>
<dbReference type="GO" id="GO:0008270">
    <property type="term" value="F:zinc ion binding"/>
    <property type="evidence" value="ECO:0007669"/>
    <property type="project" value="UniProtKB-KW"/>
</dbReference>
<dbReference type="PROSITE" id="PS51039">
    <property type="entry name" value="ZF_AN1"/>
    <property type="match status" value="1"/>
</dbReference>
<dbReference type="SMART" id="SM00154">
    <property type="entry name" value="ZnF_AN1"/>
    <property type="match status" value="1"/>
</dbReference>
<organism evidence="8 9">
    <name type="scientific">Romanomermis culicivorax</name>
    <name type="common">Nematode worm</name>
    <dbReference type="NCBI Taxonomy" id="13658"/>
    <lineage>
        <taxon>Eukaryota</taxon>
        <taxon>Metazoa</taxon>
        <taxon>Ecdysozoa</taxon>
        <taxon>Nematoda</taxon>
        <taxon>Enoplea</taxon>
        <taxon>Dorylaimia</taxon>
        <taxon>Mermithida</taxon>
        <taxon>Mermithoidea</taxon>
        <taxon>Mermithidae</taxon>
        <taxon>Romanomermis</taxon>
    </lineage>
</organism>
<dbReference type="AlphaFoldDB" id="A0A915KJM1"/>
<protein>
    <submittedName>
        <fullName evidence="9">Uncharacterized protein</fullName>
    </submittedName>
</protein>
<dbReference type="PANTHER" id="PTHR10634:SF149">
    <property type="entry name" value="AN1-TYPE DOMAIN-CONTAINING PROTEIN-RELATED"/>
    <property type="match status" value="1"/>
</dbReference>
<dbReference type="InterPro" id="IPR000058">
    <property type="entry name" value="Znf_AN1"/>
</dbReference>
<dbReference type="OMA" id="EVAPNQC"/>
<dbReference type="SUPFAM" id="SSF57716">
    <property type="entry name" value="Glucocorticoid receptor-like (DNA-binding domain)"/>
    <property type="match status" value="1"/>
</dbReference>
<name>A0A915KJM1_ROMCU</name>
<dbReference type="FunFam" id="4.10.1110.10:FF:000001">
    <property type="entry name" value="Zinc finger AN1-type containing 6"/>
    <property type="match status" value="1"/>
</dbReference>
<feature type="domain" description="A20-type" evidence="6">
    <location>
        <begin position="10"/>
        <end position="44"/>
    </location>
</feature>
<reference evidence="9" key="1">
    <citation type="submission" date="2022-11" db="UniProtKB">
        <authorList>
            <consortium name="WormBaseParasite"/>
        </authorList>
    </citation>
    <scope>IDENTIFICATION</scope>
</reference>
<accession>A0A915KJM1</accession>
<dbReference type="InterPro" id="IPR050652">
    <property type="entry name" value="AN1_A20_ZnFinger"/>
</dbReference>
<dbReference type="WBParaSite" id="nRc.2.0.1.t38622-RA">
    <property type="protein sequence ID" value="nRc.2.0.1.t38622-RA"/>
    <property type="gene ID" value="nRc.2.0.1.g38622"/>
</dbReference>
<keyword evidence="1" id="KW-0479">Metal-binding</keyword>
<dbReference type="GO" id="GO:0003677">
    <property type="term" value="F:DNA binding"/>
    <property type="evidence" value="ECO:0007669"/>
    <property type="project" value="InterPro"/>
</dbReference>
<proteinExistence type="predicted"/>
<evidence type="ECO:0000256" key="5">
    <source>
        <dbReference type="SAM" id="MobiDB-lite"/>
    </source>
</evidence>
<evidence type="ECO:0000259" key="6">
    <source>
        <dbReference type="PROSITE" id="PS51036"/>
    </source>
</evidence>
<dbReference type="Proteomes" id="UP000887565">
    <property type="component" value="Unplaced"/>
</dbReference>
<dbReference type="Pfam" id="PF01754">
    <property type="entry name" value="zf-A20"/>
    <property type="match status" value="1"/>
</dbReference>
<keyword evidence="2 4" id="KW-0863">Zinc-finger</keyword>
<evidence type="ECO:0000313" key="9">
    <source>
        <dbReference type="WBParaSite" id="nRc.2.0.1.t38622-RA"/>
    </source>
</evidence>
<evidence type="ECO:0000256" key="4">
    <source>
        <dbReference type="PROSITE-ProRule" id="PRU00449"/>
    </source>
</evidence>
<feature type="domain" description="AN1-type" evidence="7">
    <location>
        <begin position="168"/>
        <end position="214"/>
    </location>
</feature>
<keyword evidence="8" id="KW-1185">Reference proteome</keyword>
<dbReference type="Gene3D" id="1.20.5.4770">
    <property type="match status" value="1"/>
</dbReference>
<dbReference type="Gene3D" id="4.10.1110.10">
    <property type="entry name" value="AN1-like Zinc finger"/>
    <property type="match status" value="1"/>
</dbReference>
<dbReference type="Pfam" id="PF01428">
    <property type="entry name" value="zf-AN1"/>
    <property type="match status" value="1"/>
</dbReference>
<dbReference type="InterPro" id="IPR035896">
    <property type="entry name" value="AN1-like_Znf"/>
</dbReference>
<sequence>MDTQSGNQSAAMPTLCRAGCGFYGSPATENLCSKCFKDALKRKQDPNRQAVSSGATLFTAASSSIANDSRTSEPIASTPQSSTPKMDDDAPAAVAEITIAAATTTTEKEKHGDTVARPLLNVPTPVTASGASTSSQSLIADGTTVVASVMSDPKMAASASAPVISDKPLERTRCEKCNKKVGFTGFECRCGGMFCGVHRYSDMHSCSYDYKRSGAEEIKKNNPVIAKDKIQKL</sequence>
<keyword evidence="3" id="KW-0862">Zinc</keyword>
<evidence type="ECO:0000256" key="2">
    <source>
        <dbReference type="ARBA" id="ARBA00022771"/>
    </source>
</evidence>
<evidence type="ECO:0000256" key="1">
    <source>
        <dbReference type="ARBA" id="ARBA00022723"/>
    </source>
</evidence>
<dbReference type="SMART" id="SM00259">
    <property type="entry name" value="ZnF_A20"/>
    <property type="match status" value="1"/>
</dbReference>
<evidence type="ECO:0000313" key="8">
    <source>
        <dbReference type="Proteomes" id="UP000887565"/>
    </source>
</evidence>
<dbReference type="PANTHER" id="PTHR10634">
    <property type="entry name" value="AN1-TYPE ZINC FINGER PROTEIN"/>
    <property type="match status" value="1"/>
</dbReference>
<evidence type="ECO:0000256" key="3">
    <source>
        <dbReference type="ARBA" id="ARBA00022833"/>
    </source>
</evidence>
<evidence type="ECO:0000259" key="7">
    <source>
        <dbReference type="PROSITE" id="PS51039"/>
    </source>
</evidence>
<feature type="region of interest" description="Disordered" evidence="5">
    <location>
        <begin position="62"/>
        <end position="89"/>
    </location>
</feature>
<feature type="compositionally biased region" description="Polar residues" evidence="5">
    <location>
        <begin position="62"/>
        <end position="84"/>
    </location>
</feature>
<dbReference type="SUPFAM" id="SSF118310">
    <property type="entry name" value="AN1-like Zinc finger"/>
    <property type="match status" value="1"/>
</dbReference>